<dbReference type="STRING" id="1229780.BN381_130375"/>
<feature type="transmembrane region" description="Helical" evidence="8">
    <location>
        <begin position="636"/>
        <end position="657"/>
    </location>
</feature>
<evidence type="ECO:0000256" key="5">
    <source>
        <dbReference type="ARBA" id="ARBA00022989"/>
    </source>
</evidence>
<dbReference type="PROSITE" id="PS50156">
    <property type="entry name" value="SSD"/>
    <property type="match status" value="1"/>
</dbReference>
<evidence type="ECO:0000313" key="10">
    <source>
        <dbReference type="EMBL" id="CCM62817.1"/>
    </source>
</evidence>
<dbReference type="PANTHER" id="PTHR33406:SF11">
    <property type="entry name" value="MEMBRANE PROTEIN SCO6666-RELATED"/>
    <property type="match status" value="1"/>
</dbReference>
<accession>R4Z2M0</accession>
<sequence>MFRRLANWCHDRRRLVLGLWFLVLVGGGALSGAVGTDFRSEFNLPNVESRRGLDLLQDDFGDGAGGQGGTIVFQSDRPVTDPAVKEPMTELFEQVAKLPDVEAVVSPYSEAGARQISPLGDQAGKIAYADVKLSDDIDQASGLKVSKAIDKAIPEIDGVHVELGGQVFAEFESPSSEILGLAFAIVILILAFGSVLAMGLPVGVSLFGIGVGSIAVALLSNLFSVPDFATVLGVMIGLGVGIDYALFIVTRYREQLHAGHDVRDSIAIAIDTAGRAVVFAGTTVVISLMGMLIMGVSFVTGLAVGAASVVTVTIVASITLLPALLGFAGNRIELTRWRGLIAAGIAAIGLVLAGLKIVPIYLTLPLAAVVLIAGFFVGPLKAEVPMRRQKPIRETFAYKWSRIVQRHPWWSVLIGAGVLIVMALPVTGLRLGFSDEGNFPATSTTRKAYDLLADGFGPGFNGPMLMVAELPNGYNPKMLEPIQAAVQADPGVVFASPAQPNNTKDPSKATAVQWFVIPNSSPQDEATTNTVKRLRSEVLPQVEKAANVDVALTGSVPIQIDFSDYLASRLPYFFAAVLALSFLLLMAVFRSLLVPLKAVIMNLLSIGAAYGLVVALFQWGWLSGITGVETAPIEPFIPMMLFAIVFGLSMDYEVFLLSRVREEWHRTGDSHSSVADGLAATAKVITAAAAIMVFVFGSFLLENDRIIKLFGVGLASAILLDATVVRMLLVPATMELLGDKNWWLPKWLDRLLPNIDVEGALDDDESRDDTGADGSTQASKCGETPELVG</sequence>
<dbReference type="Pfam" id="PF03176">
    <property type="entry name" value="MMPL"/>
    <property type="match status" value="2"/>
</dbReference>
<evidence type="ECO:0000313" key="11">
    <source>
        <dbReference type="Proteomes" id="UP000018291"/>
    </source>
</evidence>
<comment type="similarity">
    <text evidence="2">Belongs to the resistance-nodulation-cell division (RND) (TC 2.A.6) family. MmpL subfamily.</text>
</comment>
<feature type="transmembrane region" description="Helical" evidence="8">
    <location>
        <begin position="600"/>
        <end position="621"/>
    </location>
</feature>
<feature type="transmembrane region" description="Helical" evidence="8">
    <location>
        <begin position="706"/>
        <end position="729"/>
    </location>
</feature>
<dbReference type="eggNOG" id="COG2409">
    <property type="taxonomic scope" value="Bacteria"/>
</dbReference>
<dbReference type="InterPro" id="IPR050545">
    <property type="entry name" value="Mycobact_MmpL"/>
</dbReference>
<dbReference type="RefSeq" id="WP_012224531.1">
    <property type="nucleotide sequence ID" value="NZ_HG422565.1"/>
</dbReference>
<dbReference type="Gene3D" id="1.20.1640.10">
    <property type="entry name" value="Multidrug efflux transporter AcrB transmembrane domain"/>
    <property type="match status" value="2"/>
</dbReference>
<feature type="transmembrane region" description="Helical" evidence="8">
    <location>
        <begin position="678"/>
        <end position="700"/>
    </location>
</feature>
<name>R4Z2M0_9ACTN</name>
<feature type="transmembrane region" description="Helical" evidence="8">
    <location>
        <begin position="337"/>
        <end position="355"/>
    </location>
</feature>
<proteinExistence type="inferred from homology"/>
<evidence type="ECO:0000256" key="3">
    <source>
        <dbReference type="ARBA" id="ARBA00022475"/>
    </source>
</evidence>
<comment type="caution">
    <text evidence="10">The sequence shown here is derived from an EMBL/GenBank/DDBJ whole genome shotgun (WGS) entry which is preliminary data.</text>
</comment>
<evidence type="ECO:0000256" key="4">
    <source>
        <dbReference type="ARBA" id="ARBA00022692"/>
    </source>
</evidence>
<dbReference type="InterPro" id="IPR000731">
    <property type="entry name" value="SSD"/>
</dbReference>
<dbReference type="InterPro" id="IPR004869">
    <property type="entry name" value="MMPL_dom"/>
</dbReference>
<evidence type="ECO:0000256" key="7">
    <source>
        <dbReference type="SAM" id="MobiDB-lite"/>
    </source>
</evidence>
<protein>
    <submittedName>
        <fullName evidence="10">Putative MMPL domain protein</fullName>
    </submittedName>
</protein>
<organism evidence="10 11">
    <name type="scientific">Candidatus Neomicrothrix parvicella RN1</name>
    <dbReference type="NCBI Taxonomy" id="1229780"/>
    <lineage>
        <taxon>Bacteria</taxon>
        <taxon>Bacillati</taxon>
        <taxon>Actinomycetota</taxon>
        <taxon>Acidimicrobiia</taxon>
        <taxon>Acidimicrobiales</taxon>
        <taxon>Microthrixaceae</taxon>
        <taxon>Candidatus Neomicrothrix</taxon>
    </lineage>
</organism>
<evidence type="ECO:0000256" key="1">
    <source>
        <dbReference type="ARBA" id="ARBA00004651"/>
    </source>
</evidence>
<feature type="region of interest" description="Disordered" evidence="7">
    <location>
        <begin position="761"/>
        <end position="789"/>
    </location>
</feature>
<feature type="transmembrane region" description="Helical" evidence="8">
    <location>
        <begin position="273"/>
        <end position="296"/>
    </location>
</feature>
<dbReference type="EMBL" id="CANL01000005">
    <property type="protein sequence ID" value="CCM62817.1"/>
    <property type="molecule type" value="Genomic_DNA"/>
</dbReference>
<feature type="transmembrane region" description="Helical" evidence="8">
    <location>
        <begin position="572"/>
        <end position="593"/>
    </location>
</feature>
<dbReference type="SUPFAM" id="SSF82866">
    <property type="entry name" value="Multidrug efflux transporter AcrB transmembrane domain"/>
    <property type="match status" value="2"/>
</dbReference>
<dbReference type="OrthoDB" id="7051771at2"/>
<feature type="transmembrane region" description="Helical" evidence="8">
    <location>
        <begin position="302"/>
        <end position="325"/>
    </location>
</feature>
<evidence type="ECO:0000256" key="2">
    <source>
        <dbReference type="ARBA" id="ARBA00010157"/>
    </source>
</evidence>
<keyword evidence="6 8" id="KW-0472">Membrane</keyword>
<keyword evidence="11" id="KW-1185">Reference proteome</keyword>
<dbReference type="AlphaFoldDB" id="R4Z2M0"/>
<feature type="domain" description="SSD" evidence="9">
    <location>
        <begin position="178"/>
        <end position="327"/>
    </location>
</feature>
<gene>
    <name evidence="10" type="ORF">BN381_130375</name>
</gene>
<dbReference type="HOGENOM" id="CLU_005108_1_1_11"/>
<reference evidence="10 11" key="1">
    <citation type="journal article" date="2013" name="ISME J.">
        <title>Metabolic model for the filamentous 'Candidatus Microthrix parvicella' based on genomic and metagenomic analyses.</title>
        <authorList>
            <person name="Jon McIlroy S."/>
            <person name="Kristiansen R."/>
            <person name="Albertsen M."/>
            <person name="Michael Karst S."/>
            <person name="Rossetti S."/>
            <person name="Lund Nielsen J."/>
            <person name="Tandoi V."/>
            <person name="James Seviour R."/>
            <person name="Nielsen P.H."/>
        </authorList>
    </citation>
    <scope>NUCLEOTIDE SEQUENCE [LARGE SCALE GENOMIC DNA]</scope>
    <source>
        <strain evidence="10 11">RN1</strain>
    </source>
</reference>
<feature type="transmembrane region" description="Helical" evidence="8">
    <location>
        <begin position="229"/>
        <end position="252"/>
    </location>
</feature>
<evidence type="ECO:0000256" key="6">
    <source>
        <dbReference type="ARBA" id="ARBA00023136"/>
    </source>
</evidence>
<dbReference type="GO" id="GO:0005886">
    <property type="term" value="C:plasma membrane"/>
    <property type="evidence" value="ECO:0007669"/>
    <property type="project" value="UniProtKB-SubCell"/>
</dbReference>
<comment type="subcellular location">
    <subcellularLocation>
        <location evidence="1">Cell membrane</location>
        <topology evidence="1">Multi-pass membrane protein</topology>
    </subcellularLocation>
</comment>
<evidence type="ECO:0000259" key="9">
    <source>
        <dbReference type="PROSITE" id="PS50156"/>
    </source>
</evidence>
<feature type="transmembrane region" description="Helical" evidence="8">
    <location>
        <begin position="409"/>
        <end position="433"/>
    </location>
</feature>
<feature type="transmembrane region" description="Helical" evidence="8">
    <location>
        <begin position="204"/>
        <end position="223"/>
    </location>
</feature>
<feature type="transmembrane region" description="Helical" evidence="8">
    <location>
        <begin position="178"/>
        <end position="197"/>
    </location>
</feature>
<keyword evidence="5 8" id="KW-1133">Transmembrane helix</keyword>
<dbReference type="PANTHER" id="PTHR33406">
    <property type="entry name" value="MEMBRANE PROTEIN MJ1562-RELATED"/>
    <property type="match status" value="1"/>
</dbReference>
<keyword evidence="3" id="KW-1003">Cell membrane</keyword>
<feature type="transmembrane region" description="Helical" evidence="8">
    <location>
        <begin position="361"/>
        <end position="380"/>
    </location>
</feature>
<dbReference type="Proteomes" id="UP000018291">
    <property type="component" value="Unassembled WGS sequence"/>
</dbReference>
<keyword evidence="4 8" id="KW-0812">Transmembrane</keyword>
<evidence type="ECO:0000256" key="8">
    <source>
        <dbReference type="SAM" id="Phobius"/>
    </source>
</evidence>